<dbReference type="EMBL" id="CM029039">
    <property type="protein sequence ID" value="KAG2642889.1"/>
    <property type="molecule type" value="Genomic_DNA"/>
</dbReference>
<organism evidence="1 2">
    <name type="scientific">Panicum virgatum</name>
    <name type="common">Blackwell switchgrass</name>
    <dbReference type="NCBI Taxonomy" id="38727"/>
    <lineage>
        <taxon>Eukaryota</taxon>
        <taxon>Viridiplantae</taxon>
        <taxon>Streptophyta</taxon>
        <taxon>Embryophyta</taxon>
        <taxon>Tracheophyta</taxon>
        <taxon>Spermatophyta</taxon>
        <taxon>Magnoliopsida</taxon>
        <taxon>Liliopsida</taxon>
        <taxon>Poales</taxon>
        <taxon>Poaceae</taxon>
        <taxon>PACMAD clade</taxon>
        <taxon>Panicoideae</taxon>
        <taxon>Panicodae</taxon>
        <taxon>Paniceae</taxon>
        <taxon>Panicinae</taxon>
        <taxon>Panicum</taxon>
        <taxon>Panicum sect. Hiantes</taxon>
    </lineage>
</organism>
<protein>
    <submittedName>
        <fullName evidence="1">Uncharacterized protein</fullName>
    </submittedName>
</protein>
<reference evidence="1" key="1">
    <citation type="submission" date="2020-05" db="EMBL/GenBank/DDBJ databases">
        <title>WGS assembly of Panicum virgatum.</title>
        <authorList>
            <person name="Lovell J.T."/>
            <person name="Jenkins J."/>
            <person name="Shu S."/>
            <person name="Juenger T.E."/>
            <person name="Schmutz J."/>
        </authorList>
    </citation>
    <scope>NUCLEOTIDE SEQUENCE</scope>
    <source>
        <strain evidence="1">AP13</strain>
    </source>
</reference>
<keyword evidence="2" id="KW-1185">Reference proteome</keyword>
<dbReference type="Proteomes" id="UP000823388">
    <property type="component" value="Chromosome 2K"/>
</dbReference>
<evidence type="ECO:0000313" key="2">
    <source>
        <dbReference type="Proteomes" id="UP000823388"/>
    </source>
</evidence>
<dbReference type="EMBL" id="CM029039">
    <property type="protein sequence ID" value="KAG2642886.1"/>
    <property type="molecule type" value="Genomic_DNA"/>
</dbReference>
<dbReference type="AlphaFoldDB" id="A0A8T0WIE8"/>
<gene>
    <name evidence="1" type="ORF">PVAP13_2KG216700</name>
</gene>
<accession>A0A8T0WIE8</accession>
<evidence type="ECO:0000313" key="1">
    <source>
        <dbReference type="EMBL" id="KAG2642889.1"/>
    </source>
</evidence>
<proteinExistence type="predicted"/>
<name>A0A8T0WIE8_PANVG</name>
<dbReference type="EMBL" id="CM029039">
    <property type="protein sequence ID" value="KAG2642891.1"/>
    <property type="molecule type" value="Genomic_DNA"/>
</dbReference>
<comment type="caution">
    <text evidence="1">The sequence shown here is derived from an EMBL/GenBank/DDBJ whole genome shotgun (WGS) entry which is preliminary data.</text>
</comment>
<sequence>MSRSYSVESWSLLNESMSRSVVQLAVCKGDRMLPVHFGTGIILCYVPSPSCIAILTTVTCAENREKGEEDDEEKKKDDYKTFVKFGDFEEKRAFVFLKDSILTVLVAPMPGGYEKNIIPLDGESFYETNINKSEPVWVVGCFSKALEKVIPPGYVRIIGLNVASTGETARLNFALTFEEMKNELACLLDGKDDKKPMSSLVGMLRVKLLGFLDRLKPVKKKTDGASSSSATAN</sequence>